<keyword evidence="2" id="KW-0812">Transmembrane</keyword>
<dbReference type="EMBL" id="JARKHS020024529">
    <property type="protein sequence ID" value="KAK8768081.1"/>
    <property type="molecule type" value="Genomic_DNA"/>
</dbReference>
<organism evidence="3 4">
    <name type="scientific">Amblyomma americanum</name>
    <name type="common">Lone star tick</name>
    <dbReference type="NCBI Taxonomy" id="6943"/>
    <lineage>
        <taxon>Eukaryota</taxon>
        <taxon>Metazoa</taxon>
        <taxon>Ecdysozoa</taxon>
        <taxon>Arthropoda</taxon>
        <taxon>Chelicerata</taxon>
        <taxon>Arachnida</taxon>
        <taxon>Acari</taxon>
        <taxon>Parasitiformes</taxon>
        <taxon>Ixodida</taxon>
        <taxon>Ixodoidea</taxon>
        <taxon>Ixodidae</taxon>
        <taxon>Amblyomminae</taxon>
        <taxon>Amblyomma</taxon>
    </lineage>
</organism>
<evidence type="ECO:0000313" key="4">
    <source>
        <dbReference type="Proteomes" id="UP001321473"/>
    </source>
</evidence>
<keyword evidence="4" id="KW-1185">Reference proteome</keyword>
<reference evidence="3 4" key="1">
    <citation type="journal article" date="2023" name="Arcadia Sci">
        <title>De novo assembly of a long-read Amblyomma americanum tick genome.</title>
        <authorList>
            <person name="Chou S."/>
            <person name="Poskanzer K.E."/>
            <person name="Rollins M."/>
            <person name="Thuy-Boun P.S."/>
        </authorList>
    </citation>
    <scope>NUCLEOTIDE SEQUENCE [LARGE SCALE GENOMIC DNA]</scope>
    <source>
        <strain evidence="3">F_SG_1</strain>
        <tissue evidence="3">Salivary glands</tissue>
    </source>
</reference>
<proteinExistence type="predicted"/>
<evidence type="ECO:0000256" key="2">
    <source>
        <dbReference type="SAM" id="Phobius"/>
    </source>
</evidence>
<keyword evidence="2" id="KW-0472">Membrane</keyword>
<evidence type="ECO:0000256" key="1">
    <source>
        <dbReference type="SAM" id="MobiDB-lite"/>
    </source>
</evidence>
<dbReference type="Proteomes" id="UP001321473">
    <property type="component" value="Unassembled WGS sequence"/>
</dbReference>
<sequence length="96" mass="10507">MVSKPRFESLKHELKPESDGCVGGLEPAFGGAGAVLTSLIVSSYSRLLLEDERRRRCGRRDKQVLQSGQREPASFGHRQEIVGPGARHGPCHGGRR</sequence>
<feature type="region of interest" description="Disordered" evidence="1">
    <location>
        <begin position="58"/>
        <end position="96"/>
    </location>
</feature>
<accession>A0AAQ4E041</accession>
<keyword evidence="2" id="KW-1133">Transmembrane helix</keyword>
<gene>
    <name evidence="3" type="ORF">V5799_005137</name>
</gene>
<dbReference type="AlphaFoldDB" id="A0AAQ4E041"/>
<evidence type="ECO:0000313" key="3">
    <source>
        <dbReference type="EMBL" id="KAK8768081.1"/>
    </source>
</evidence>
<name>A0AAQ4E041_AMBAM</name>
<comment type="caution">
    <text evidence="3">The sequence shown here is derived from an EMBL/GenBank/DDBJ whole genome shotgun (WGS) entry which is preliminary data.</text>
</comment>
<protein>
    <submittedName>
        <fullName evidence="3">Uncharacterized protein</fullName>
    </submittedName>
</protein>
<feature type="transmembrane region" description="Helical" evidence="2">
    <location>
        <begin position="28"/>
        <end position="49"/>
    </location>
</feature>